<gene>
    <name evidence="2" type="ORF">PPL_06001</name>
</gene>
<dbReference type="GeneID" id="31361485"/>
<dbReference type="InterPro" id="IPR011257">
    <property type="entry name" value="DNA_glycosylase"/>
</dbReference>
<proteinExistence type="predicted"/>
<keyword evidence="1" id="KW-0479">Metal-binding</keyword>
<name>D3BBY1_HETP5</name>
<dbReference type="PANTHER" id="PTHR30037:SF4">
    <property type="entry name" value="DNA-3-METHYLADENINE GLYCOSYLASE I"/>
    <property type="match status" value="1"/>
</dbReference>
<reference evidence="2 3" key="1">
    <citation type="journal article" date="2011" name="Genome Res.">
        <title>Phylogeny-wide analysis of social amoeba genomes highlights ancient origins for complex intercellular communication.</title>
        <authorList>
            <person name="Heidel A.J."/>
            <person name="Lawal H.M."/>
            <person name="Felder M."/>
            <person name="Schilde C."/>
            <person name="Helps N.R."/>
            <person name="Tunggal B."/>
            <person name="Rivero F."/>
            <person name="John U."/>
            <person name="Schleicher M."/>
            <person name="Eichinger L."/>
            <person name="Platzer M."/>
            <person name="Noegel A.A."/>
            <person name="Schaap P."/>
            <person name="Gloeckner G."/>
        </authorList>
    </citation>
    <scope>NUCLEOTIDE SEQUENCE [LARGE SCALE GENOMIC DNA]</scope>
    <source>
        <strain evidence="3">ATCC 26659 / Pp 5 / PN500</strain>
    </source>
</reference>
<protein>
    <submittedName>
        <fullName evidence="2">DNA-3-methyladenine glycosylase I</fullName>
    </submittedName>
</protein>
<feature type="binding site" evidence="1">
    <location>
        <position position="185"/>
    </location>
    <ligand>
        <name>Zn(2+)</name>
        <dbReference type="ChEBI" id="CHEBI:29105"/>
    </ligand>
</feature>
<keyword evidence="3" id="KW-1185">Reference proteome</keyword>
<dbReference type="Pfam" id="PF03352">
    <property type="entry name" value="Adenine_glyco"/>
    <property type="match status" value="1"/>
</dbReference>
<dbReference type="InParanoid" id="D3BBY1"/>
<comment type="caution">
    <text evidence="2">The sequence shown here is derived from an EMBL/GenBank/DDBJ whole genome shotgun (WGS) entry which is preliminary data.</text>
</comment>
<accession>D3BBY1</accession>
<dbReference type="Gene3D" id="1.10.340.30">
    <property type="entry name" value="Hypothetical protein, domain 2"/>
    <property type="match status" value="1"/>
</dbReference>
<dbReference type="AlphaFoldDB" id="D3BBY1"/>
<dbReference type="GO" id="GO:0008725">
    <property type="term" value="F:DNA-3-methyladenine glycosylase activity"/>
    <property type="evidence" value="ECO:0007669"/>
    <property type="project" value="InterPro"/>
</dbReference>
<dbReference type="PANTHER" id="PTHR30037">
    <property type="entry name" value="DNA-3-METHYLADENINE GLYCOSYLASE 1"/>
    <property type="match status" value="1"/>
</dbReference>
<feature type="binding site" evidence="1">
    <location>
        <position position="9"/>
    </location>
    <ligand>
        <name>Zn(2+)</name>
        <dbReference type="ChEBI" id="CHEBI:29105"/>
    </ligand>
</feature>
<feature type="binding site" evidence="1">
    <location>
        <position position="181"/>
    </location>
    <ligand>
        <name>Zn(2+)</name>
        <dbReference type="ChEBI" id="CHEBI:29105"/>
    </ligand>
</feature>
<evidence type="ECO:0000256" key="1">
    <source>
        <dbReference type="PIRSR" id="PIRSR605019-1"/>
    </source>
</evidence>
<dbReference type="InterPro" id="IPR005019">
    <property type="entry name" value="Adenine_glyco"/>
</dbReference>
<dbReference type="GO" id="GO:0046872">
    <property type="term" value="F:metal ion binding"/>
    <property type="evidence" value="ECO:0007669"/>
    <property type="project" value="UniProtKB-KW"/>
</dbReference>
<feature type="binding site" evidence="1">
    <location>
        <position position="22"/>
    </location>
    <ligand>
        <name>Zn(2+)</name>
        <dbReference type="ChEBI" id="CHEBI:29105"/>
    </ligand>
</feature>
<dbReference type="Proteomes" id="UP000001396">
    <property type="component" value="Unassembled WGS sequence"/>
</dbReference>
<dbReference type="OMA" id="HMQATGM"/>
<keyword evidence="1" id="KW-0862">Zinc</keyword>
<sequence length="250" mass="28721">MSNIVIKRCGWTIKDPIYLDYHDNEWGKPQRDRVRLFEMLSLGVTQCGLSWNIVFKRRDSYRVAFSQFNIENISKFTGEDIDRLMKNEQLIRHRGKLEAIVNNAKMVLELESKLKISFPEYLWGFVGDKPILNNNTSISGIPTKSDVSDKMAASLKTYGFKFTGTTICYAFMQTVGMINDHLEDCFCRVGPTQSSAAKPAARKSKLKQTSPIKETVVESVVVIREFLIEYSHLFEESLVRVYEITKSVYC</sequence>
<dbReference type="SUPFAM" id="SSF48150">
    <property type="entry name" value="DNA-glycosylase"/>
    <property type="match status" value="1"/>
</dbReference>
<dbReference type="InterPro" id="IPR052891">
    <property type="entry name" value="DNA-3mA_glycosylase"/>
</dbReference>
<dbReference type="STRING" id="670386.D3BBY1"/>
<dbReference type="RefSeq" id="XP_020433282.1">
    <property type="nucleotide sequence ID" value="XM_020576870.1"/>
</dbReference>
<dbReference type="EMBL" id="ADBJ01000026">
    <property type="protein sequence ID" value="EFA81164.1"/>
    <property type="molecule type" value="Genomic_DNA"/>
</dbReference>
<organism evidence="2 3">
    <name type="scientific">Heterostelium pallidum (strain ATCC 26659 / Pp 5 / PN500)</name>
    <name type="common">Cellular slime mold</name>
    <name type="synonym">Polysphondylium pallidum</name>
    <dbReference type="NCBI Taxonomy" id="670386"/>
    <lineage>
        <taxon>Eukaryota</taxon>
        <taxon>Amoebozoa</taxon>
        <taxon>Evosea</taxon>
        <taxon>Eumycetozoa</taxon>
        <taxon>Dictyostelia</taxon>
        <taxon>Acytosteliales</taxon>
        <taxon>Acytosteliaceae</taxon>
        <taxon>Heterostelium</taxon>
    </lineage>
</organism>
<evidence type="ECO:0000313" key="3">
    <source>
        <dbReference type="Proteomes" id="UP000001396"/>
    </source>
</evidence>
<dbReference type="GO" id="GO:0006284">
    <property type="term" value="P:base-excision repair"/>
    <property type="evidence" value="ECO:0007669"/>
    <property type="project" value="InterPro"/>
</dbReference>
<evidence type="ECO:0000313" key="2">
    <source>
        <dbReference type="EMBL" id="EFA81164.1"/>
    </source>
</evidence>